<proteinExistence type="inferred from homology"/>
<dbReference type="InterPro" id="IPR011040">
    <property type="entry name" value="Sialidase"/>
</dbReference>
<feature type="domain" description="Sialidase" evidence="4">
    <location>
        <begin position="78"/>
        <end position="321"/>
    </location>
</feature>
<sequence length="353" mass="39827">MSKLVSVNIENYNEGGFKSYRIPGIVISSKGTIIVYYETRLSAYDDWSAMGIGMKRSTDQGKTFSKRQMIAISEDLAVNNPVMIASQDGRIHFLWQKDYRQLFYQVSTDDGLTFSDPVSILNAVTAFKEEYCWSLFAIGPGHGIEMRNGRLVVPIWLARGEGNNHYPTQVSTLISDDGGTTWERGEIIYSSENWGDDFFWVNESQVVELSDGSVLINMRHNGINRYRYIAISPNGKDHFSTPVPDKQLPDAICFGSIVRDKDGKILFVNCANNEEMRGNGWPKRIHLTVKMSYDDAKTWQYAKQIAEVGGYADIATSPDGKTYYCFFEDGNPPENEEPARLTLAIFGEAYLID</sequence>
<dbReference type="AlphaFoldDB" id="A0A926IE79"/>
<keyword evidence="6" id="KW-1185">Reference proteome</keyword>
<gene>
    <name evidence="5" type="ORF">H8718_13305</name>
</gene>
<organism evidence="5 6">
    <name type="scientific">Zhenhengia yiwuensis</name>
    <dbReference type="NCBI Taxonomy" id="2763666"/>
    <lineage>
        <taxon>Bacteria</taxon>
        <taxon>Bacillati</taxon>
        <taxon>Bacillota</taxon>
        <taxon>Clostridia</taxon>
        <taxon>Lachnospirales</taxon>
        <taxon>Lachnospiraceae</taxon>
        <taxon>Zhenhengia</taxon>
    </lineage>
</organism>
<dbReference type="SUPFAM" id="SSF50939">
    <property type="entry name" value="Sialidases"/>
    <property type="match status" value="1"/>
</dbReference>
<comment type="catalytic activity">
    <reaction evidence="1">
        <text>Hydrolysis of alpha-(2-&gt;3)-, alpha-(2-&gt;6)-, alpha-(2-&gt;8)- glycosidic linkages of terminal sialic acid residues in oligosaccharides, glycoproteins, glycolipids, colominic acid and synthetic substrates.</text>
        <dbReference type="EC" id="3.2.1.18"/>
    </reaction>
</comment>
<evidence type="ECO:0000256" key="1">
    <source>
        <dbReference type="ARBA" id="ARBA00000427"/>
    </source>
</evidence>
<dbReference type="EMBL" id="JACRSY010000022">
    <property type="protein sequence ID" value="MBC8580507.1"/>
    <property type="molecule type" value="Genomic_DNA"/>
</dbReference>
<dbReference type="GO" id="GO:0006689">
    <property type="term" value="P:ganglioside catabolic process"/>
    <property type="evidence" value="ECO:0007669"/>
    <property type="project" value="TreeGrafter"/>
</dbReference>
<protein>
    <recommendedName>
        <fullName evidence="3">exo-alpha-sialidase</fullName>
        <ecNumber evidence="3">3.2.1.18</ecNumber>
    </recommendedName>
</protein>
<comment type="similarity">
    <text evidence="2">Belongs to the glycosyl hydrolase 33 family.</text>
</comment>
<evidence type="ECO:0000313" key="6">
    <source>
        <dbReference type="Proteomes" id="UP000655830"/>
    </source>
</evidence>
<dbReference type="GO" id="GO:0009313">
    <property type="term" value="P:oligosaccharide catabolic process"/>
    <property type="evidence" value="ECO:0007669"/>
    <property type="project" value="TreeGrafter"/>
</dbReference>
<reference evidence="5" key="1">
    <citation type="submission" date="2020-08" db="EMBL/GenBank/DDBJ databases">
        <title>Genome public.</title>
        <authorList>
            <person name="Liu C."/>
            <person name="Sun Q."/>
        </authorList>
    </citation>
    <scope>NUCLEOTIDE SEQUENCE</scope>
    <source>
        <strain evidence="5">NSJ-12</strain>
    </source>
</reference>
<dbReference type="GO" id="GO:0016020">
    <property type="term" value="C:membrane"/>
    <property type="evidence" value="ECO:0007669"/>
    <property type="project" value="TreeGrafter"/>
</dbReference>
<evidence type="ECO:0000256" key="2">
    <source>
        <dbReference type="ARBA" id="ARBA00009348"/>
    </source>
</evidence>
<dbReference type="CDD" id="cd15482">
    <property type="entry name" value="Sialidase_non-viral"/>
    <property type="match status" value="1"/>
</dbReference>
<dbReference type="PANTHER" id="PTHR10628">
    <property type="entry name" value="SIALIDASE"/>
    <property type="match status" value="1"/>
</dbReference>
<evidence type="ECO:0000313" key="5">
    <source>
        <dbReference type="EMBL" id="MBC8580507.1"/>
    </source>
</evidence>
<dbReference type="InterPro" id="IPR026856">
    <property type="entry name" value="Sialidase_fam"/>
</dbReference>
<comment type="caution">
    <text evidence="5">The sequence shown here is derived from an EMBL/GenBank/DDBJ whole genome shotgun (WGS) entry which is preliminary data.</text>
</comment>
<evidence type="ECO:0000256" key="3">
    <source>
        <dbReference type="ARBA" id="ARBA00012733"/>
    </source>
</evidence>
<dbReference type="InterPro" id="IPR036278">
    <property type="entry name" value="Sialidase_sf"/>
</dbReference>
<dbReference type="Pfam" id="PF13088">
    <property type="entry name" value="BNR_2"/>
    <property type="match status" value="1"/>
</dbReference>
<dbReference type="GO" id="GO:0005737">
    <property type="term" value="C:cytoplasm"/>
    <property type="evidence" value="ECO:0007669"/>
    <property type="project" value="TreeGrafter"/>
</dbReference>
<dbReference type="Gene3D" id="2.120.10.10">
    <property type="match status" value="1"/>
</dbReference>
<accession>A0A926IE79</accession>
<dbReference type="EC" id="3.2.1.18" evidence="3"/>
<name>A0A926IE79_9FIRM</name>
<dbReference type="PANTHER" id="PTHR10628:SF30">
    <property type="entry name" value="EXO-ALPHA-SIALIDASE"/>
    <property type="match status" value="1"/>
</dbReference>
<dbReference type="RefSeq" id="WP_249333279.1">
    <property type="nucleotide sequence ID" value="NZ_JACRSY010000022.1"/>
</dbReference>
<dbReference type="Proteomes" id="UP000655830">
    <property type="component" value="Unassembled WGS sequence"/>
</dbReference>
<evidence type="ECO:0000259" key="4">
    <source>
        <dbReference type="Pfam" id="PF13088"/>
    </source>
</evidence>
<dbReference type="GO" id="GO:0004308">
    <property type="term" value="F:exo-alpha-sialidase activity"/>
    <property type="evidence" value="ECO:0007669"/>
    <property type="project" value="UniProtKB-EC"/>
</dbReference>